<gene>
    <name evidence="1" type="ORF">GGX14DRAFT_405515</name>
</gene>
<proteinExistence type="predicted"/>
<organism evidence="1 2">
    <name type="scientific">Mycena pura</name>
    <dbReference type="NCBI Taxonomy" id="153505"/>
    <lineage>
        <taxon>Eukaryota</taxon>
        <taxon>Fungi</taxon>
        <taxon>Dikarya</taxon>
        <taxon>Basidiomycota</taxon>
        <taxon>Agaricomycotina</taxon>
        <taxon>Agaricomycetes</taxon>
        <taxon>Agaricomycetidae</taxon>
        <taxon>Agaricales</taxon>
        <taxon>Marasmiineae</taxon>
        <taxon>Mycenaceae</taxon>
        <taxon>Mycena</taxon>
    </lineage>
</organism>
<protein>
    <submittedName>
        <fullName evidence="1">Uncharacterized protein</fullName>
    </submittedName>
</protein>
<reference evidence="1" key="1">
    <citation type="submission" date="2023-03" db="EMBL/GenBank/DDBJ databases">
        <title>Massive genome expansion in bonnet fungi (Mycena s.s.) driven by repeated elements and novel gene families across ecological guilds.</title>
        <authorList>
            <consortium name="Lawrence Berkeley National Laboratory"/>
            <person name="Harder C.B."/>
            <person name="Miyauchi S."/>
            <person name="Viragh M."/>
            <person name="Kuo A."/>
            <person name="Thoen E."/>
            <person name="Andreopoulos B."/>
            <person name="Lu D."/>
            <person name="Skrede I."/>
            <person name="Drula E."/>
            <person name="Henrissat B."/>
            <person name="Morin E."/>
            <person name="Kohler A."/>
            <person name="Barry K."/>
            <person name="LaButti K."/>
            <person name="Morin E."/>
            <person name="Salamov A."/>
            <person name="Lipzen A."/>
            <person name="Mereny Z."/>
            <person name="Hegedus B."/>
            <person name="Baldrian P."/>
            <person name="Stursova M."/>
            <person name="Weitz H."/>
            <person name="Taylor A."/>
            <person name="Grigoriev I.V."/>
            <person name="Nagy L.G."/>
            <person name="Martin F."/>
            <person name="Kauserud H."/>
        </authorList>
    </citation>
    <scope>NUCLEOTIDE SEQUENCE</scope>
    <source>
        <strain evidence="1">9144</strain>
    </source>
</reference>
<accession>A0AAD6UVF3</accession>
<dbReference type="Proteomes" id="UP001219525">
    <property type="component" value="Unassembled WGS sequence"/>
</dbReference>
<dbReference type="AlphaFoldDB" id="A0AAD6UVF3"/>
<evidence type="ECO:0000313" key="2">
    <source>
        <dbReference type="Proteomes" id="UP001219525"/>
    </source>
</evidence>
<comment type="caution">
    <text evidence="1">The sequence shown here is derived from an EMBL/GenBank/DDBJ whole genome shotgun (WGS) entry which is preliminary data.</text>
</comment>
<evidence type="ECO:0000313" key="1">
    <source>
        <dbReference type="EMBL" id="KAJ7193450.1"/>
    </source>
</evidence>
<name>A0AAD6UVF3_9AGAR</name>
<sequence length="115" mass="12946">MYLEAQNRVLPVLCVLPLLARSRLLHRCVEARNLFVELPEECEICGRELNAVRLEAAQTKRMLSGHGTGKAEMSKMCRDQGTSLQANFEQKSRDLTQAKLKFSLKFVGIGIRDLG</sequence>
<dbReference type="EMBL" id="JARJCW010000108">
    <property type="protein sequence ID" value="KAJ7193450.1"/>
    <property type="molecule type" value="Genomic_DNA"/>
</dbReference>
<keyword evidence="2" id="KW-1185">Reference proteome</keyword>